<dbReference type="EMBL" id="DAATOL010000019">
    <property type="protein sequence ID" value="HAE9343782.1"/>
    <property type="molecule type" value="Genomic_DNA"/>
</dbReference>
<protein>
    <submittedName>
        <fullName evidence="2">Uncharacterized protein</fullName>
    </submittedName>
</protein>
<comment type="caution">
    <text evidence="2">The sequence shown here is derived from an EMBL/GenBank/DDBJ whole genome shotgun (WGS) entry which is preliminary data.</text>
</comment>
<dbReference type="EMBL" id="DAASLM010000015">
    <property type="protein sequence ID" value="HAE6006322.1"/>
    <property type="molecule type" value="Genomic_DNA"/>
</dbReference>
<gene>
    <name evidence="1" type="ORF">G3324_003134</name>
    <name evidence="2" type="ORF">G4I57_003589</name>
    <name evidence="3" type="ORF">G4Y39_002655</name>
</gene>
<accession>A0A733XMB2</accession>
<dbReference type="AlphaFoldDB" id="A0A733XMB2"/>
<proteinExistence type="predicted"/>
<sequence>MSKMELEIIFRFPSRINCNAPQLFYFWYKNAEQNIVFACVAQVYMNLGLYLD</sequence>
<reference evidence="2" key="2">
    <citation type="submission" date="2018-07" db="EMBL/GenBank/DDBJ databases">
        <authorList>
            <consortium name="NCBI Pathogen Detection Project"/>
        </authorList>
    </citation>
    <scope>NUCLEOTIDE SEQUENCE</scope>
    <source>
        <strain evidence="1">09-6244</strain>
        <strain evidence="2">10-6259</strain>
        <strain evidence="3">11-0359</strain>
    </source>
</reference>
<evidence type="ECO:0000313" key="1">
    <source>
        <dbReference type="EMBL" id="HAE2585245.1"/>
    </source>
</evidence>
<evidence type="ECO:0000313" key="2">
    <source>
        <dbReference type="EMBL" id="HAE6006322.1"/>
    </source>
</evidence>
<dbReference type="EMBL" id="DAARIQ010000037">
    <property type="protein sequence ID" value="HAE2585245.1"/>
    <property type="molecule type" value="Genomic_DNA"/>
</dbReference>
<reference evidence="2" key="1">
    <citation type="journal article" date="2018" name="Genome Biol.">
        <title>SKESA: strategic k-mer extension for scrupulous assemblies.</title>
        <authorList>
            <person name="Souvorov A."/>
            <person name="Agarwala R."/>
            <person name="Lipman D.J."/>
        </authorList>
    </citation>
    <scope>NUCLEOTIDE SEQUENCE</scope>
    <source>
        <strain evidence="1">09-6244</strain>
        <strain evidence="2">10-6259</strain>
        <strain evidence="3">11-0359</strain>
    </source>
</reference>
<organism evidence="2">
    <name type="scientific">Salmonella enterica subsp. enterica serovar 4,[5],12:i:-</name>
    <dbReference type="NCBI Taxonomy" id="440524"/>
    <lineage>
        <taxon>Bacteria</taxon>
        <taxon>Pseudomonadati</taxon>
        <taxon>Pseudomonadota</taxon>
        <taxon>Gammaproteobacteria</taxon>
        <taxon>Enterobacterales</taxon>
        <taxon>Enterobacteriaceae</taxon>
        <taxon>Salmonella</taxon>
    </lineage>
</organism>
<evidence type="ECO:0000313" key="3">
    <source>
        <dbReference type="EMBL" id="HAE9343782.1"/>
    </source>
</evidence>
<name>A0A733XMB2_SALET</name>